<dbReference type="PANTHER" id="PTHR35337:SF1">
    <property type="entry name" value="SLR1478 PROTEIN"/>
    <property type="match status" value="1"/>
</dbReference>
<gene>
    <name evidence="2" type="ORF">QJS35_31970</name>
</gene>
<dbReference type="EMBL" id="JASKHM010000028">
    <property type="protein sequence ID" value="MEQ4487004.1"/>
    <property type="molecule type" value="Genomic_DNA"/>
</dbReference>
<reference evidence="2 3" key="1">
    <citation type="journal article" date="2023" name="Genome Announc.">
        <title>Pan-Genome Analyses of the Genus Cohnella and Proposal of the Novel Species Cohnella silvisoli sp. nov., Isolated from Forest Soil.</title>
        <authorList>
            <person name="Wang C."/>
            <person name="Mao L."/>
            <person name="Bao G."/>
            <person name="Zhu H."/>
        </authorList>
    </citation>
    <scope>NUCLEOTIDE SEQUENCE [LARGE SCALE GENOMIC DNA]</scope>
    <source>
        <strain evidence="2 3">NL03-T5-1</strain>
    </source>
</reference>
<accession>A0ABV1L3T0</accession>
<dbReference type="PANTHER" id="PTHR35337">
    <property type="entry name" value="SLR1478 PROTEIN"/>
    <property type="match status" value="1"/>
</dbReference>
<organism evidence="2 3">
    <name type="scientific">Cohnella silvisoli</name>
    <dbReference type="NCBI Taxonomy" id="2873699"/>
    <lineage>
        <taxon>Bacteria</taxon>
        <taxon>Bacillati</taxon>
        <taxon>Bacillota</taxon>
        <taxon>Bacilli</taxon>
        <taxon>Bacillales</taxon>
        <taxon>Paenibacillaceae</taxon>
        <taxon>Cohnella</taxon>
    </lineage>
</organism>
<name>A0ABV1L3T0_9BACL</name>
<feature type="transmembrane region" description="Helical" evidence="1">
    <location>
        <begin position="176"/>
        <end position="201"/>
    </location>
</feature>
<keyword evidence="1" id="KW-0472">Membrane</keyword>
<evidence type="ECO:0000313" key="2">
    <source>
        <dbReference type="EMBL" id="MEQ4487004.1"/>
    </source>
</evidence>
<proteinExistence type="predicted"/>
<evidence type="ECO:0000256" key="1">
    <source>
        <dbReference type="SAM" id="Phobius"/>
    </source>
</evidence>
<sequence length="202" mass="21634">MFSRRGLLQSWNEVRSYFIFSVILFFAGIVIGGSHSAPVEFLESQLKGISQIADAARKSETPELTMFLLIAANNIFKSIMVMGLGIVAGILPIVMLVANGLILGYLLSGIADNGQNVWLLIVKGLLPHGVLELSALFLACAFGIRFGMTLIKGIAGSALGKSNSWQPFVRTATGSVPALIVVTVVLFIAAIVESTITYWLMS</sequence>
<feature type="transmembrane region" description="Helical" evidence="1">
    <location>
        <begin position="133"/>
        <end position="155"/>
    </location>
</feature>
<dbReference type="Proteomes" id="UP001493487">
    <property type="component" value="Unassembled WGS sequence"/>
</dbReference>
<comment type="caution">
    <text evidence="2">The sequence shown here is derived from an EMBL/GenBank/DDBJ whole genome shotgun (WGS) entry which is preliminary data.</text>
</comment>
<dbReference type="Pfam" id="PF01944">
    <property type="entry name" value="SpoIIM"/>
    <property type="match status" value="1"/>
</dbReference>
<feature type="transmembrane region" description="Helical" evidence="1">
    <location>
        <begin position="17"/>
        <end position="37"/>
    </location>
</feature>
<keyword evidence="1" id="KW-1133">Transmembrane helix</keyword>
<keyword evidence="3" id="KW-1185">Reference proteome</keyword>
<protein>
    <submittedName>
        <fullName evidence="2">Stage II sporulation protein M</fullName>
    </submittedName>
</protein>
<keyword evidence="1" id="KW-0812">Transmembrane</keyword>
<feature type="transmembrane region" description="Helical" evidence="1">
    <location>
        <begin position="79"/>
        <end position="107"/>
    </location>
</feature>
<evidence type="ECO:0000313" key="3">
    <source>
        <dbReference type="Proteomes" id="UP001493487"/>
    </source>
</evidence>
<dbReference type="InterPro" id="IPR002798">
    <property type="entry name" value="SpoIIM-like"/>
</dbReference>
<dbReference type="RefSeq" id="WP_232190142.1">
    <property type="nucleotide sequence ID" value="NZ_JAIOAP010000027.1"/>
</dbReference>